<sequence length="106" mass="11698">MADFDLEALSLKELQQLQKDLTKAISSYEDRQRAEARAKLDAIAKEMGYSLAELIGVEVKASRAPAVAKYRHPENATLTWSGRGRKPQWFVAALDAGNIPQDLAIA</sequence>
<dbReference type="InterPro" id="IPR027444">
    <property type="entry name" value="H-NS_C_dom"/>
</dbReference>
<keyword evidence="7" id="KW-1185">Reference proteome</keyword>
<keyword evidence="4" id="KW-0238">DNA-binding</keyword>
<dbReference type="GO" id="GO:0005829">
    <property type="term" value="C:cytosol"/>
    <property type="evidence" value="ECO:0007669"/>
    <property type="project" value="TreeGrafter"/>
</dbReference>
<proteinExistence type="inferred from homology"/>
<evidence type="ECO:0000256" key="4">
    <source>
        <dbReference type="ARBA" id="ARBA00023125"/>
    </source>
</evidence>
<dbReference type="RefSeq" id="WP_202661992.1">
    <property type="nucleotide sequence ID" value="NZ_JAESVP010000008.1"/>
</dbReference>
<keyword evidence="3" id="KW-0963">Cytoplasm</keyword>
<dbReference type="Pfam" id="PF00816">
    <property type="entry name" value="Histone_HNS"/>
    <property type="match status" value="1"/>
</dbReference>
<dbReference type="Proteomes" id="UP000619033">
    <property type="component" value="Unassembled WGS sequence"/>
</dbReference>
<dbReference type="GO" id="GO:0009295">
    <property type="term" value="C:nucleoid"/>
    <property type="evidence" value="ECO:0007669"/>
    <property type="project" value="UniProtKB-SubCell"/>
</dbReference>
<accession>A0A8J7MTS5</accession>
<dbReference type="GO" id="GO:0003681">
    <property type="term" value="F:bent DNA binding"/>
    <property type="evidence" value="ECO:0007669"/>
    <property type="project" value="TreeGrafter"/>
</dbReference>
<dbReference type="SMART" id="SM00528">
    <property type="entry name" value="HNS"/>
    <property type="match status" value="1"/>
</dbReference>
<dbReference type="GO" id="GO:0003680">
    <property type="term" value="F:minor groove of adenine-thymine-rich DNA binding"/>
    <property type="evidence" value="ECO:0007669"/>
    <property type="project" value="TreeGrafter"/>
</dbReference>
<feature type="domain" description="DNA-binding protein H-NS-like C-terminal" evidence="5">
    <location>
        <begin position="60"/>
        <end position="105"/>
    </location>
</feature>
<dbReference type="AlphaFoldDB" id="A0A8J7MTS5"/>
<dbReference type="Gene3D" id="4.10.430.10">
    <property type="entry name" value="Histone-like protein H-NS, C-terminal domain"/>
    <property type="match status" value="1"/>
</dbReference>
<dbReference type="EMBL" id="JAESVP010000008">
    <property type="protein sequence ID" value="MBL4929456.1"/>
    <property type="molecule type" value="Genomic_DNA"/>
</dbReference>
<gene>
    <name evidence="6" type="ORF">JI744_15225</name>
</gene>
<name>A0A8J7MTS5_9RHOB</name>
<reference evidence="6" key="1">
    <citation type="submission" date="2021-01" db="EMBL/GenBank/DDBJ databases">
        <title>Genome seq and assembly of Tabrizicola sp. KVB23.</title>
        <authorList>
            <person name="Chhetri G."/>
        </authorList>
    </citation>
    <scope>NUCLEOTIDE SEQUENCE</scope>
    <source>
        <strain evidence="6">KVB23</strain>
    </source>
</reference>
<comment type="caution">
    <text evidence="6">The sequence shown here is derived from an EMBL/GenBank/DDBJ whole genome shotgun (WGS) entry which is preliminary data.</text>
</comment>
<organism evidence="6 7">
    <name type="scientific">Fuscibacter oryzae</name>
    <dbReference type="NCBI Taxonomy" id="2803939"/>
    <lineage>
        <taxon>Bacteria</taxon>
        <taxon>Pseudomonadati</taxon>
        <taxon>Pseudomonadota</taxon>
        <taxon>Alphaproteobacteria</taxon>
        <taxon>Rhodobacterales</taxon>
        <taxon>Paracoccaceae</taxon>
        <taxon>Fuscibacter</taxon>
    </lineage>
</organism>
<dbReference type="GO" id="GO:0001217">
    <property type="term" value="F:DNA-binding transcription repressor activity"/>
    <property type="evidence" value="ECO:0007669"/>
    <property type="project" value="TreeGrafter"/>
</dbReference>
<protein>
    <submittedName>
        <fullName evidence="6">H-NS histone family protein</fullName>
    </submittedName>
</protein>
<evidence type="ECO:0000313" key="7">
    <source>
        <dbReference type="Proteomes" id="UP000619033"/>
    </source>
</evidence>
<dbReference type="PANTHER" id="PTHR38097:SF2">
    <property type="entry name" value="DNA-BINDING PROTEIN STPA"/>
    <property type="match status" value="1"/>
</dbReference>
<evidence type="ECO:0000313" key="6">
    <source>
        <dbReference type="EMBL" id="MBL4929456.1"/>
    </source>
</evidence>
<dbReference type="InterPro" id="IPR037150">
    <property type="entry name" value="H-NS_C_dom_sf"/>
</dbReference>
<evidence type="ECO:0000256" key="3">
    <source>
        <dbReference type="ARBA" id="ARBA00022490"/>
    </source>
</evidence>
<evidence type="ECO:0000259" key="5">
    <source>
        <dbReference type="SMART" id="SM00528"/>
    </source>
</evidence>
<evidence type="ECO:0000256" key="1">
    <source>
        <dbReference type="ARBA" id="ARBA00004453"/>
    </source>
</evidence>
<comment type="subcellular location">
    <subcellularLocation>
        <location evidence="1">Cytoplasm</location>
        <location evidence="1">Nucleoid</location>
    </subcellularLocation>
</comment>
<dbReference type="GO" id="GO:0032993">
    <property type="term" value="C:protein-DNA complex"/>
    <property type="evidence" value="ECO:0007669"/>
    <property type="project" value="TreeGrafter"/>
</dbReference>
<comment type="similarity">
    <text evidence="2">Belongs to the histone-like protein H-NS family.</text>
</comment>
<dbReference type="GO" id="GO:0000976">
    <property type="term" value="F:transcription cis-regulatory region binding"/>
    <property type="evidence" value="ECO:0007669"/>
    <property type="project" value="TreeGrafter"/>
</dbReference>
<dbReference type="SUPFAM" id="SSF81273">
    <property type="entry name" value="H-NS histone-like proteins"/>
    <property type="match status" value="1"/>
</dbReference>
<evidence type="ECO:0000256" key="2">
    <source>
        <dbReference type="ARBA" id="ARBA00010610"/>
    </source>
</evidence>
<dbReference type="PANTHER" id="PTHR38097">
    <property type="match status" value="1"/>
</dbReference>